<evidence type="ECO:0000256" key="12">
    <source>
        <dbReference type="ARBA" id="ARBA00023136"/>
    </source>
</evidence>
<reference evidence="18 20" key="2">
    <citation type="submission" date="2018-08" db="EMBL/GenBank/DDBJ databases">
        <title>Genomic Encyclopedia of Archaeal and Bacterial Type Strains, Phase II (KMG-II): from individual species to whole genera.</title>
        <authorList>
            <person name="Goeker M."/>
        </authorList>
    </citation>
    <scope>NUCLEOTIDE SEQUENCE [LARGE SCALE GENOMIC DNA]</scope>
    <source>
        <strain evidence="18 20">DSM 2261</strain>
    </source>
</reference>
<evidence type="ECO:0000256" key="5">
    <source>
        <dbReference type="ARBA" id="ARBA00022679"/>
    </source>
</evidence>
<evidence type="ECO:0000256" key="6">
    <source>
        <dbReference type="ARBA" id="ARBA00022692"/>
    </source>
</evidence>
<dbReference type="GO" id="GO:0016020">
    <property type="term" value="C:membrane"/>
    <property type="evidence" value="ECO:0007669"/>
    <property type="project" value="UniProtKB-SubCell"/>
</dbReference>
<dbReference type="CDD" id="cd00082">
    <property type="entry name" value="HisKA"/>
    <property type="match status" value="1"/>
</dbReference>
<dbReference type="InterPro" id="IPR001610">
    <property type="entry name" value="PAC"/>
</dbReference>
<evidence type="ECO:0000256" key="7">
    <source>
        <dbReference type="ARBA" id="ARBA00022741"/>
    </source>
</evidence>
<dbReference type="Gene3D" id="3.30.565.10">
    <property type="entry name" value="Histidine kinase-like ATPase, C-terminal domain"/>
    <property type="match status" value="1"/>
</dbReference>
<evidence type="ECO:0000256" key="10">
    <source>
        <dbReference type="ARBA" id="ARBA00022989"/>
    </source>
</evidence>
<dbReference type="GO" id="GO:0006355">
    <property type="term" value="P:regulation of DNA-templated transcription"/>
    <property type="evidence" value="ECO:0007669"/>
    <property type="project" value="InterPro"/>
</dbReference>
<organism evidence="17 19">
    <name type="scientific">Archangium gephyra</name>
    <dbReference type="NCBI Taxonomy" id="48"/>
    <lineage>
        <taxon>Bacteria</taxon>
        <taxon>Pseudomonadati</taxon>
        <taxon>Myxococcota</taxon>
        <taxon>Myxococcia</taxon>
        <taxon>Myxococcales</taxon>
        <taxon>Cystobacterineae</taxon>
        <taxon>Archangiaceae</taxon>
        <taxon>Archangium</taxon>
    </lineage>
</organism>
<dbReference type="Proteomes" id="UP000035579">
    <property type="component" value="Chromosome"/>
</dbReference>
<dbReference type="PROSITE" id="PS50109">
    <property type="entry name" value="HIS_KIN"/>
    <property type="match status" value="1"/>
</dbReference>
<evidence type="ECO:0000313" key="18">
    <source>
        <dbReference type="EMBL" id="REG20548.1"/>
    </source>
</evidence>
<keyword evidence="10" id="KW-1133">Transmembrane helix</keyword>
<dbReference type="Proteomes" id="UP000256345">
    <property type="component" value="Unassembled WGS sequence"/>
</dbReference>
<dbReference type="SUPFAM" id="SSF47384">
    <property type="entry name" value="Homodimeric domain of signal transducing histidine kinase"/>
    <property type="match status" value="1"/>
</dbReference>
<feature type="domain" description="Histidine kinase" evidence="14">
    <location>
        <begin position="609"/>
        <end position="823"/>
    </location>
</feature>
<dbReference type="InterPro" id="IPR035965">
    <property type="entry name" value="PAS-like_dom_sf"/>
</dbReference>
<evidence type="ECO:0000256" key="11">
    <source>
        <dbReference type="ARBA" id="ARBA00023012"/>
    </source>
</evidence>
<evidence type="ECO:0000259" key="14">
    <source>
        <dbReference type="PROSITE" id="PS50109"/>
    </source>
</evidence>
<dbReference type="InterPro" id="IPR003661">
    <property type="entry name" value="HisK_dim/P_dom"/>
</dbReference>
<dbReference type="InterPro" id="IPR000014">
    <property type="entry name" value="PAS"/>
</dbReference>
<feature type="coiled-coil region" evidence="13">
    <location>
        <begin position="455"/>
        <end position="486"/>
    </location>
</feature>
<evidence type="ECO:0000259" key="16">
    <source>
        <dbReference type="PROSITE" id="PS50113"/>
    </source>
</evidence>
<keyword evidence="20" id="KW-1185">Reference proteome</keyword>
<name>A0AAC8QIR4_9BACT</name>
<dbReference type="Gene3D" id="1.10.287.130">
    <property type="match status" value="1"/>
</dbReference>
<evidence type="ECO:0000256" key="13">
    <source>
        <dbReference type="SAM" id="Coils"/>
    </source>
</evidence>
<dbReference type="InterPro" id="IPR050351">
    <property type="entry name" value="BphY/WalK/GraS-like"/>
</dbReference>
<dbReference type="CDD" id="cd00130">
    <property type="entry name" value="PAS"/>
    <property type="match status" value="2"/>
</dbReference>
<dbReference type="EMBL" id="CP011509">
    <property type="protein sequence ID" value="AKJ08452.1"/>
    <property type="molecule type" value="Genomic_DNA"/>
</dbReference>
<dbReference type="Pfam" id="PF00989">
    <property type="entry name" value="PAS"/>
    <property type="match status" value="1"/>
</dbReference>
<accession>A0AAC8QIR4</accession>
<evidence type="ECO:0000259" key="15">
    <source>
        <dbReference type="PROSITE" id="PS50112"/>
    </source>
</evidence>
<dbReference type="InterPro" id="IPR013656">
    <property type="entry name" value="PAS_4"/>
</dbReference>
<sequence>MKLPFKSLVFLLLLLGAVFTVGLVAFYSMTRQRLEDEALLRQLLRAKELAYQLKPGISYTGHVAESAAAVVAPVRDAAELERLLQALLTSAPTEAIHGLGVWFEHPVLAGRAPGFAPYVHRAGSGKEPVSVTDARATQPGEPQGQSWYQRALEARGAPVFPEPHPVEGSIYRVHARALLDASGEPVGVIAVDVSIPHLHGILQGANAPGGEELLYVTTPGGRLFAHPAQEPLLAWVRERGRPVASLGELSLPDARHYEAERTPGPRRTAQVEIGESGWTVHISSAESSLFASIERFRLALLLLGVAVWAVLLAVPFLLHRTVRVRELSFALEERRRLHEVLARSERRLREVLETSLDAVISVDCQQRITEWNTQAERLLGWTKEEAVGRPAFELLLGPELRPLLERDGVVTRRQRICATVRRQDGGVLPVELSTTVVQSGGMSVRYIFMADITERQRAEEERNRLLAQLQQRGAELQATIDNMVDSVVVSDRTGRITFVNKAGRQLFGEVGTEGVQLTDGDLELHGVQLGGRRAARLEEMPLYQALRGNVVVDADLSFPSAERRRTLHLRTNAAPIRDEQGHITGAVSVARDVTEMVELDHLKDEFVRVAAHELKTPVAIMKSYAQLALKAEPTPATYRKMLDAINRGADRIDRIVRELLDVSQLHLGQLKLTEEPLDLRELAEETVANMAAQGTQHRFSVQPGGAVIIRGDRGRLRQVLVVLLDNAVRYSPSGGRVEVRLSPHEHEVEVCVSDEGIGIPAERQARLFERFYRAHSGTPHDRGGMGVGLYISREIIFHHGGSMRVSSEEGRGSTFCFSVPYAPQREERELHS</sequence>
<evidence type="ECO:0000256" key="1">
    <source>
        <dbReference type="ARBA" id="ARBA00000085"/>
    </source>
</evidence>
<keyword evidence="17" id="KW-0489">Methyltransferase</keyword>
<dbReference type="InterPro" id="IPR004358">
    <property type="entry name" value="Sig_transdc_His_kin-like_C"/>
</dbReference>
<dbReference type="GO" id="GO:0032259">
    <property type="term" value="P:methylation"/>
    <property type="evidence" value="ECO:0007669"/>
    <property type="project" value="UniProtKB-KW"/>
</dbReference>
<keyword evidence="11" id="KW-0902">Two-component regulatory system</keyword>
<gene>
    <name evidence="17" type="ORF">AA314_10078</name>
    <name evidence="18" type="ORF">ATI61_121113</name>
</gene>
<dbReference type="Pfam" id="PF02518">
    <property type="entry name" value="HATPase_c"/>
    <property type="match status" value="1"/>
</dbReference>
<evidence type="ECO:0000256" key="8">
    <source>
        <dbReference type="ARBA" id="ARBA00022777"/>
    </source>
</evidence>
<comment type="subcellular location">
    <subcellularLocation>
        <location evidence="2">Membrane</location>
        <topology evidence="2">Multi-pass membrane protein</topology>
    </subcellularLocation>
</comment>
<evidence type="ECO:0000313" key="20">
    <source>
        <dbReference type="Proteomes" id="UP000256345"/>
    </source>
</evidence>
<dbReference type="PANTHER" id="PTHR42878:SF7">
    <property type="entry name" value="SENSOR HISTIDINE KINASE GLRK"/>
    <property type="match status" value="1"/>
</dbReference>
<dbReference type="GO" id="GO:0005524">
    <property type="term" value="F:ATP binding"/>
    <property type="evidence" value="ECO:0007669"/>
    <property type="project" value="UniProtKB-KW"/>
</dbReference>
<reference evidence="17 19" key="1">
    <citation type="submission" date="2015-05" db="EMBL/GenBank/DDBJ databases">
        <title>Genome assembly of Archangium gephyra DSM 2261.</title>
        <authorList>
            <person name="Sharma G."/>
            <person name="Subramanian S."/>
        </authorList>
    </citation>
    <scope>NUCLEOTIDE SEQUENCE [LARGE SCALE GENOMIC DNA]</scope>
    <source>
        <strain evidence="17 19">DSM 2261</strain>
    </source>
</reference>
<dbReference type="InterPro" id="IPR000700">
    <property type="entry name" value="PAS-assoc_C"/>
</dbReference>
<dbReference type="SUPFAM" id="SSF55874">
    <property type="entry name" value="ATPase domain of HSP90 chaperone/DNA topoisomerase II/histidine kinase"/>
    <property type="match status" value="1"/>
</dbReference>
<dbReference type="InterPro" id="IPR003594">
    <property type="entry name" value="HATPase_dom"/>
</dbReference>
<dbReference type="CDD" id="cd12913">
    <property type="entry name" value="PDC1_MCP_like"/>
    <property type="match status" value="1"/>
</dbReference>
<dbReference type="Gene3D" id="3.30.450.20">
    <property type="entry name" value="PAS domain"/>
    <property type="match status" value="3"/>
</dbReference>
<dbReference type="KEGG" id="age:AA314_10078"/>
<keyword evidence="7" id="KW-0547">Nucleotide-binding</keyword>
<dbReference type="PANTHER" id="PTHR42878">
    <property type="entry name" value="TWO-COMPONENT HISTIDINE KINASE"/>
    <property type="match status" value="1"/>
</dbReference>
<dbReference type="PROSITE" id="PS50113">
    <property type="entry name" value="PAC"/>
    <property type="match status" value="1"/>
</dbReference>
<dbReference type="Pfam" id="PF00512">
    <property type="entry name" value="HisKA"/>
    <property type="match status" value="1"/>
</dbReference>
<dbReference type="SMART" id="SM00387">
    <property type="entry name" value="HATPase_c"/>
    <property type="match status" value="1"/>
</dbReference>
<keyword evidence="9" id="KW-0067">ATP-binding</keyword>
<feature type="domain" description="PAS" evidence="15">
    <location>
        <begin position="344"/>
        <end position="399"/>
    </location>
</feature>
<evidence type="ECO:0000256" key="4">
    <source>
        <dbReference type="ARBA" id="ARBA00022553"/>
    </source>
</evidence>
<dbReference type="PRINTS" id="PR00344">
    <property type="entry name" value="BCTRLSENSOR"/>
</dbReference>
<dbReference type="GO" id="GO:0007234">
    <property type="term" value="P:osmosensory signaling via phosphorelay pathway"/>
    <property type="evidence" value="ECO:0007669"/>
    <property type="project" value="TreeGrafter"/>
</dbReference>
<dbReference type="GO" id="GO:0008168">
    <property type="term" value="F:methyltransferase activity"/>
    <property type="evidence" value="ECO:0007669"/>
    <property type="project" value="UniProtKB-KW"/>
</dbReference>
<dbReference type="SMART" id="SM00091">
    <property type="entry name" value="PAS"/>
    <property type="match status" value="2"/>
</dbReference>
<dbReference type="InterPro" id="IPR013767">
    <property type="entry name" value="PAS_fold"/>
</dbReference>
<dbReference type="RefSeq" id="WP_053067364.1">
    <property type="nucleotide sequence ID" value="NZ_CP011509.1"/>
</dbReference>
<dbReference type="GO" id="GO:0030295">
    <property type="term" value="F:protein kinase activator activity"/>
    <property type="evidence" value="ECO:0007669"/>
    <property type="project" value="TreeGrafter"/>
</dbReference>
<keyword evidence="5" id="KW-0808">Transferase</keyword>
<dbReference type="InterPro" id="IPR036097">
    <property type="entry name" value="HisK_dim/P_sf"/>
</dbReference>
<evidence type="ECO:0000256" key="9">
    <source>
        <dbReference type="ARBA" id="ARBA00022840"/>
    </source>
</evidence>
<keyword evidence="12" id="KW-0472">Membrane</keyword>
<dbReference type="SMART" id="SM00388">
    <property type="entry name" value="HisKA"/>
    <property type="match status" value="1"/>
</dbReference>
<dbReference type="CDD" id="cd00075">
    <property type="entry name" value="HATPase"/>
    <property type="match status" value="1"/>
</dbReference>
<dbReference type="InterPro" id="IPR036890">
    <property type="entry name" value="HATPase_C_sf"/>
</dbReference>
<evidence type="ECO:0000313" key="19">
    <source>
        <dbReference type="Proteomes" id="UP000035579"/>
    </source>
</evidence>
<dbReference type="EMBL" id="QUMU01000021">
    <property type="protein sequence ID" value="REG20548.1"/>
    <property type="molecule type" value="Genomic_DNA"/>
</dbReference>
<keyword evidence="8" id="KW-0418">Kinase</keyword>
<dbReference type="SUPFAM" id="SSF55785">
    <property type="entry name" value="PYP-like sensor domain (PAS domain)"/>
    <property type="match status" value="2"/>
</dbReference>
<proteinExistence type="predicted"/>
<evidence type="ECO:0000256" key="2">
    <source>
        <dbReference type="ARBA" id="ARBA00004141"/>
    </source>
</evidence>
<keyword evidence="13" id="KW-0175">Coiled coil</keyword>
<dbReference type="NCBIfam" id="TIGR00229">
    <property type="entry name" value="sensory_box"/>
    <property type="match status" value="1"/>
</dbReference>
<evidence type="ECO:0000256" key="3">
    <source>
        <dbReference type="ARBA" id="ARBA00012438"/>
    </source>
</evidence>
<protein>
    <recommendedName>
        <fullName evidence="3">histidine kinase</fullName>
        <ecNumber evidence="3">2.7.13.3</ecNumber>
    </recommendedName>
</protein>
<dbReference type="AlphaFoldDB" id="A0AAC8QIR4"/>
<comment type="catalytic activity">
    <reaction evidence="1">
        <text>ATP + protein L-histidine = ADP + protein N-phospho-L-histidine.</text>
        <dbReference type="EC" id="2.7.13.3"/>
    </reaction>
</comment>
<dbReference type="InterPro" id="IPR005467">
    <property type="entry name" value="His_kinase_dom"/>
</dbReference>
<keyword evidence="6" id="KW-0812">Transmembrane</keyword>
<dbReference type="GO" id="GO:0000155">
    <property type="term" value="F:phosphorelay sensor kinase activity"/>
    <property type="evidence" value="ECO:0007669"/>
    <property type="project" value="InterPro"/>
</dbReference>
<dbReference type="PROSITE" id="PS50112">
    <property type="entry name" value="PAS"/>
    <property type="match status" value="2"/>
</dbReference>
<keyword evidence="4" id="KW-0597">Phosphoprotein</keyword>
<dbReference type="SMART" id="SM00086">
    <property type="entry name" value="PAC"/>
    <property type="match status" value="2"/>
</dbReference>
<dbReference type="FunFam" id="3.30.565.10:FF:000006">
    <property type="entry name" value="Sensor histidine kinase WalK"/>
    <property type="match status" value="1"/>
</dbReference>
<dbReference type="Pfam" id="PF08448">
    <property type="entry name" value="PAS_4"/>
    <property type="match status" value="1"/>
</dbReference>
<feature type="domain" description="PAS" evidence="15">
    <location>
        <begin position="472"/>
        <end position="508"/>
    </location>
</feature>
<feature type="domain" description="PAC" evidence="16">
    <location>
        <begin position="552"/>
        <end position="605"/>
    </location>
</feature>
<evidence type="ECO:0000313" key="17">
    <source>
        <dbReference type="EMBL" id="AKJ08452.1"/>
    </source>
</evidence>
<dbReference type="GO" id="GO:0000156">
    <property type="term" value="F:phosphorelay response regulator activity"/>
    <property type="evidence" value="ECO:0007669"/>
    <property type="project" value="TreeGrafter"/>
</dbReference>
<dbReference type="EC" id="2.7.13.3" evidence="3"/>